<dbReference type="Proteomes" id="UP000029223">
    <property type="component" value="Unassembled WGS sequence"/>
</dbReference>
<dbReference type="EMBL" id="BBMS01000043">
    <property type="protein sequence ID" value="GAL28400.1"/>
    <property type="molecule type" value="Genomic_DNA"/>
</dbReference>
<keyword evidence="2" id="KW-0436">Ligase</keyword>
<dbReference type="Pfam" id="PF04183">
    <property type="entry name" value="IucA_IucC"/>
    <property type="match status" value="1"/>
</dbReference>
<sequence length="222" mass="25992">MIYKKRFRINDIDLSGLLEEIQQTLFSEIKRLEILDKVTTQDIIYCSEIQRQKYLDAHPKIIANKGRLGWGEAELTRYSPETSEGFQLRYIAIKKHLCHFGFRSDLTPLDVLRKTMSEQDYSHLIAKLPNHGLNEYLVLAIHPWQYQRFITIQFQEYLQNEDIIDLGLLGGTWIPQQSIRTLSTLDQTVPYDVKTALTILNTSCYRAYPESTFSRDQRFPNG</sequence>
<evidence type="ECO:0000313" key="2">
    <source>
        <dbReference type="EMBL" id="GAL28400.1"/>
    </source>
</evidence>
<reference evidence="3" key="1">
    <citation type="submission" date="2014-09" db="EMBL/GenBank/DDBJ databases">
        <title>Vibrio variabilis JCM 19239. (C206) whole genome shotgun sequence.</title>
        <authorList>
            <person name="Sawabe T."/>
            <person name="Meirelles P."/>
            <person name="Nakanishi M."/>
            <person name="Sayaka M."/>
            <person name="Hattori M."/>
            <person name="Ohkuma M."/>
        </authorList>
    </citation>
    <scope>NUCLEOTIDE SEQUENCE [LARGE SCALE GENOMIC DNA]</scope>
    <source>
        <strain evidence="3">JCM 19239</strain>
    </source>
</reference>
<dbReference type="PANTHER" id="PTHR34384">
    <property type="entry name" value="L-2,3-DIAMINOPROPANOATE--CITRATE LIGASE"/>
    <property type="match status" value="1"/>
</dbReference>
<protein>
    <submittedName>
        <fullName evidence="2">Citrate:6-N-acetyl-6-N-hydroxy-L-lysine ligase alpha subunit</fullName>
    </submittedName>
</protein>
<dbReference type="InterPro" id="IPR007310">
    <property type="entry name" value="Aerobactin_biosyn_IucA/IucC_N"/>
</dbReference>
<organism evidence="2 3">
    <name type="scientific">Vibrio variabilis</name>
    <dbReference type="NCBI Taxonomy" id="990271"/>
    <lineage>
        <taxon>Bacteria</taxon>
        <taxon>Pseudomonadati</taxon>
        <taxon>Pseudomonadota</taxon>
        <taxon>Gammaproteobacteria</taxon>
        <taxon>Vibrionales</taxon>
        <taxon>Vibrionaceae</taxon>
        <taxon>Vibrio</taxon>
    </lineage>
</organism>
<dbReference type="Gene3D" id="6.10.250.3370">
    <property type="match status" value="1"/>
</dbReference>
<name>A0ABQ0JJB9_9VIBR</name>
<evidence type="ECO:0000259" key="1">
    <source>
        <dbReference type="Pfam" id="PF04183"/>
    </source>
</evidence>
<dbReference type="GO" id="GO:0016874">
    <property type="term" value="F:ligase activity"/>
    <property type="evidence" value="ECO:0007669"/>
    <property type="project" value="UniProtKB-KW"/>
</dbReference>
<proteinExistence type="predicted"/>
<comment type="caution">
    <text evidence="2">The sequence shown here is derived from an EMBL/GenBank/DDBJ whole genome shotgun (WGS) entry which is preliminary data.</text>
</comment>
<evidence type="ECO:0000313" key="3">
    <source>
        <dbReference type="Proteomes" id="UP000029223"/>
    </source>
</evidence>
<keyword evidence="3" id="KW-1185">Reference proteome</keyword>
<gene>
    <name evidence="2" type="ORF">JCM19239_4840</name>
</gene>
<feature type="domain" description="Aerobactin siderophore biosynthesis IucA/IucC N-terminal" evidence="1">
    <location>
        <begin position="52"/>
        <end position="212"/>
    </location>
</feature>
<accession>A0ABQ0JJB9</accession>
<dbReference type="PANTHER" id="PTHR34384:SF6">
    <property type="entry name" value="STAPHYLOFERRIN B SYNTHASE"/>
    <property type="match status" value="1"/>
</dbReference>
<dbReference type="InterPro" id="IPR037455">
    <property type="entry name" value="LucA/IucC-like"/>
</dbReference>
<reference evidence="3" key="2">
    <citation type="submission" date="2014-09" db="EMBL/GenBank/DDBJ databases">
        <authorList>
            <consortium name="NBRP consortium"/>
            <person name="Sawabe T."/>
            <person name="Meirelles P."/>
            <person name="Nakanishi M."/>
            <person name="Sayaka M."/>
            <person name="Hattori M."/>
            <person name="Ohkuma M."/>
        </authorList>
    </citation>
    <scope>NUCLEOTIDE SEQUENCE [LARGE SCALE GENOMIC DNA]</scope>
    <source>
        <strain evidence="3">JCM 19239</strain>
    </source>
</reference>